<dbReference type="PANTHER" id="PTHR34220">
    <property type="entry name" value="SENSOR HISTIDINE KINASE YPDA"/>
    <property type="match status" value="1"/>
</dbReference>
<name>A0A853GQ64_9BURK</name>
<feature type="domain" description="Signal transduction histidine kinase internal region" evidence="2">
    <location>
        <begin position="175"/>
        <end position="253"/>
    </location>
</feature>
<sequence length="372" mass="41680">MASLGVALMTITSESGEPVRRMLSTGFWRAQVAGWSILLVLGFCIRLVIFGNVEASFWLTLAMEPLAFALTSTAAVWHVRHAPKDASLTIVLACAVLLCAAASVLLAAIGYTIYSLFQLGELSIARGHQFRLGVIYYMGILSIWTLVYFGVEAELAARNERISKMKAETRAVQLELEHLQTQIEPHFLFNALNALVAEIPERPHIAEEMTRRLADYLRYSLGNRGDGMCRLDEEIEAAESYIRIQELRFDKRLEYQSQVDPSTLSILIPHMTLQGLVENAIKHGQWAEHERFLVNISARRQGDALTIEVDNPGQLQSRHVLAQGGKGLNNLCRRLDLHYPGRNEFSLIQKAGRIVARLTLHGEPASSQRHRN</sequence>
<dbReference type="Gene3D" id="3.30.565.10">
    <property type="entry name" value="Histidine kinase-like ATPase, C-terminal domain"/>
    <property type="match status" value="1"/>
</dbReference>
<keyword evidence="1" id="KW-1133">Transmembrane helix</keyword>
<dbReference type="InterPro" id="IPR050640">
    <property type="entry name" value="Bact_2-comp_sensor_kinase"/>
</dbReference>
<keyword evidence="3" id="KW-0418">Kinase</keyword>
<comment type="caution">
    <text evidence="3">The sequence shown here is derived from an EMBL/GenBank/DDBJ whole genome shotgun (WGS) entry which is preliminary data.</text>
</comment>
<evidence type="ECO:0000313" key="3">
    <source>
        <dbReference type="EMBL" id="NYT85188.1"/>
    </source>
</evidence>
<keyword evidence="4" id="KW-1185">Reference proteome</keyword>
<feature type="transmembrane region" description="Helical" evidence="1">
    <location>
        <begin position="55"/>
        <end position="77"/>
    </location>
</feature>
<dbReference type="EMBL" id="JACCEV010000001">
    <property type="protein sequence ID" value="NYT85188.1"/>
    <property type="molecule type" value="Genomic_DNA"/>
</dbReference>
<dbReference type="GO" id="GO:0016020">
    <property type="term" value="C:membrane"/>
    <property type="evidence" value="ECO:0007669"/>
    <property type="project" value="InterPro"/>
</dbReference>
<gene>
    <name evidence="3" type="ORF">H0A62_06190</name>
</gene>
<feature type="transmembrane region" description="Helical" evidence="1">
    <location>
        <begin position="134"/>
        <end position="157"/>
    </location>
</feature>
<keyword evidence="3" id="KW-0808">Transferase</keyword>
<protein>
    <submittedName>
        <fullName evidence="3">Histidine kinase</fullName>
    </submittedName>
</protein>
<reference evidence="3 4" key="1">
    <citation type="submission" date="2020-07" db="EMBL/GenBank/DDBJ databases">
        <title>Taxonomic revisions and descriptions of new bacterial species based on genomic comparisons in the high-G+C-content subgroup of the family Alcaligenaceae.</title>
        <authorList>
            <person name="Szabo A."/>
            <person name="Felfoldi T."/>
        </authorList>
    </citation>
    <scope>NUCLEOTIDE SEQUENCE [LARGE SCALE GENOMIC DNA]</scope>
    <source>
        <strain evidence="3 4">DSM 25667</strain>
    </source>
</reference>
<dbReference type="InterPro" id="IPR010559">
    <property type="entry name" value="Sig_transdc_His_kin_internal"/>
</dbReference>
<evidence type="ECO:0000256" key="1">
    <source>
        <dbReference type="SAM" id="Phobius"/>
    </source>
</evidence>
<dbReference type="InterPro" id="IPR036890">
    <property type="entry name" value="HATPase_C_sf"/>
</dbReference>
<dbReference type="SUPFAM" id="SSF55874">
    <property type="entry name" value="ATPase domain of HSP90 chaperone/DNA topoisomerase II/histidine kinase"/>
    <property type="match status" value="1"/>
</dbReference>
<evidence type="ECO:0000313" key="4">
    <source>
        <dbReference type="Proteomes" id="UP000554144"/>
    </source>
</evidence>
<dbReference type="GO" id="GO:0000155">
    <property type="term" value="F:phosphorelay sensor kinase activity"/>
    <property type="evidence" value="ECO:0007669"/>
    <property type="project" value="InterPro"/>
</dbReference>
<organism evidence="3 4">
    <name type="scientific">Pollutimonas harenae</name>
    <dbReference type="NCBI Taxonomy" id="657015"/>
    <lineage>
        <taxon>Bacteria</taxon>
        <taxon>Pseudomonadati</taxon>
        <taxon>Pseudomonadota</taxon>
        <taxon>Betaproteobacteria</taxon>
        <taxon>Burkholderiales</taxon>
        <taxon>Alcaligenaceae</taxon>
        <taxon>Pollutimonas</taxon>
    </lineage>
</organism>
<proteinExistence type="predicted"/>
<accession>A0A853GQ64</accession>
<keyword evidence="1" id="KW-0472">Membrane</keyword>
<dbReference type="AlphaFoldDB" id="A0A853GQ64"/>
<dbReference type="PANTHER" id="PTHR34220:SF7">
    <property type="entry name" value="SENSOR HISTIDINE KINASE YPDA"/>
    <property type="match status" value="1"/>
</dbReference>
<feature type="transmembrane region" description="Helical" evidence="1">
    <location>
        <begin position="89"/>
        <end position="114"/>
    </location>
</feature>
<feature type="transmembrane region" description="Helical" evidence="1">
    <location>
        <begin position="30"/>
        <end position="49"/>
    </location>
</feature>
<dbReference type="Proteomes" id="UP000554144">
    <property type="component" value="Unassembled WGS sequence"/>
</dbReference>
<dbReference type="OrthoDB" id="2514702at2"/>
<dbReference type="Pfam" id="PF06580">
    <property type="entry name" value="His_kinase"/>
    <property type="match status" value="1"/>
</dbReference>
<evidence type="ECO:0000259" key="2">
    <source>
        <dbReference type="Pfam" id="PF06580"/>
    </source>
</evidence>
<keyword evidence="1" id="KW-0812">Transmembrane</keyword>